<comment type="similarity">
    <text evidence="1">Belongs to the short-chain dehydrogenases/reductases (SDR) family.</text>
</comment>
<dbReference type="PANTHER" id="PTHR42760">
    <property type="entry name" value="SHORT-CHAIN DEHYDROGENASES/REDUCTASES FAMILY MEMBER"/>
    <property type="match status" value="1"/>
</dbReference>
<dbReference type="SUPFAM" id="SSF51735">
    <property type="entry name" value="NAD(P)-binding Rossmann-fold domains"/>
    <property type="match status" value="2"/>
</dbReference>
<sequence length="222" mass="23525">MSVAGRRLRESAAVGIRADAISPGFVSSPATDEAVDDTGREYMRGLHLIQRPGTGHDIAALALYRLQPGRAEATADALAAQGHDAWGTTVDLTDPEAARAWVTDGAARLGGIDVLYNNAAGFVFAPFAEMNYDLWKSTLSAELDLVLTRHQRRLAAPDSGRGRRDHQRGSISGMRGIAALGQAAHAAAKGAVIALTKTLARIRRRGHLPGPGRPGPVPRQSR</sequence>
<evidence type="ECO:0000256" key="2">
    <source>
        <dbReference type="SAM" id="MobiDB-lite"/>
    </source>
</evidence>
<organism evidence="3 4">
    <name type="scientific">Rhodococcus oxybenzonivorans</name>
    <dbReference type="NCBI Taxonomy" id="1990687"/>
    <lineage>
        <taxon>Bacteria</taxon>
        <taxon>Bacillati</taxon>
        <taxon>Actinomycetota</taxon>
        <taxon>Actinomycetes</taxon>
        <taxon>Mycobacteriales</taxon>
        <taxon>Nocardiaceae</taxon>
        <taxon>Rhodococcus</taxon>
    </lineage>
</organism>
<dbReference type="PANTHER" id="PTHR42760:SF129">
    <property type="entry name" value="OXIDOREDUCTASE"/>
    <property type="match status" value="1"/>
</dbReference>
<reference evidence="3" key="1">
    <citation type="submission" date="2023-10" db="EMBL/GenBank/DDBJ databases">
        <title>Development of a sustainable strategy for remediation of hydrocarbon-contaminated territories based on the waste exchange concept.</title>
        <authorList>
            <person name="Krivoruchko A."/>
        </authorList>
    </citation>
    <scope>NUCLEOTIDE SEQUENCE</scope>
    <source>
        <strain evidence="3">IEGM 68</strain>
    </source>
</reference>
<dbReference type="RefSeq" id="WP_317746264.1">
    <property type="nucleotide sequence ID" value="NZ_JAWLUP010000003.1"/>
</dbReference>
<name>A0AAE4UVG3_9NOCA</name>
<gene>
    <name evidence="3" type="ORF">R4315_02855</name>
</gene>
<feature type="region of interest" description="Disordered" evidence="2">
    <location>
        <begin position="203"/>
        <end position="222"/>
    </location>
</feature>
<feature type="compositionally biased region" description="Pro residues" evidence="2">
    <location>
        <begin position="211"/>
        <end position="222"/>
    </location>
</feature>
<dbReference type="Proteomes" id="UP001185863">
    <property type="component" value="Unassembled WGS sequence"/>
</dbReference>
<evidence type="ECO:0000256" key="1">
    <source>
        <dbReference type="ARBA" id="ARBA00006484"/>
    </source>
</evidence>
<accession>A0AAE4UVG3</accession>
<proteinExistence type="inferred from homology"/>
<dbReference type="GO" id="GO:0030497">
    <property type="term" value="P:fatty acid elongation"/>
    <property type="evidence" value="ECO:0007669"/>
    <property type="project" value="TreeGrafter"/>
</dbReference>
<evidence type="ECO:0000313" key="3">
    <source>
        <dbReference type="EMBL" id="MDV7263500.1"/>
    </source>
</evidence>
<dbReference type="GO" id="GO:0016616">
    <property type="term" value="F:oxidoreductase activity, acting on the CH-OH group of donors, NAD or NADP as acceptor"/>
    <property type="evidence" value="ECO:0007669"/>
    <property type="project" value="TreeGrafter"/>
</dbReference>
<dbReference type="EMBL" id="JAWLUP010000003">
    <property type="protein sequence ID" value="MDV7263500.1"/>
    <property type="molecule type" value="Genomic_DNA"/>
</dbReference>
<protein>
    <submittedName>
        <fullName evidence="3">SDR family oxidoreductase</fullName>
    </submittedName>
</protein>
<evidence type="ECO:0000313" key="4">
    <source>
        <dbReference type="Proteomes" id="UP001185863"/>
    </source>
</evidence>
<dbReference type="InterPro" id="IPR036291">
    <property type="entry name" value="NAD(P)-bd_dom_sf"/>
</dbReference>
<dbReference type="AlphaFoldDB" id="A0AAE4UVG3"/>
<comment type="caution">
    <text evidence="3">The sequence shown here is derived from an EMBL/GenBank/DDBJ whole genome shotgun (WGS) entry which is preliminary data.</text>
</comment>
<dbReference type="Gene3D" id="3.40.50.720">
    <property type="entry name" value="NAD(P)-binding Rossmann-like Domain"/>
    <property type="match status" value="2"/>
</dbReference>
<dbReference type="Pfam" id="PF00106">
    <property type="entry name" value="adh_short"/>
    <property type="match status" value="1"/>
</dbReference>
<dbReference type="InterPro" id="IPR002347">
    <property type="entry name" value="SDR_fam"/>
</dbReference>